<feature type="domain" description="Thioredoxin" evidence="9">
    <location>
        <begin position="10"/>
        <end position="162"/>
    </location>
</feature>
<dbReference type="PANTHER" id="PTHR35891">
    <property type="entry name" value="THIOL:DISULFIDE INTERCHANGE PROTEIN DSBA"/>
    <property type="match status" value="1"/>
</dbReference>
<dbReference type="Gene3D" id="3.40.30.10">
    <property type="entry name" value="Glutaredoxin"/>
    <property type="match status" value="1"/>
</dbReference>
<keyword evidence="5" id="KW-0574">Periplasm</keyword>
<evidence type="ECO:0000256" key="5">
    <source>
        <dbReference type="ARBA" id="ARBA00022764"/>
    </source>
</evidence>
<keyword evidence="11" id="KW-1185">Reference proteome</keyword>
<dbReference type="InterPro" id="IPR050824">
    <property type="entry name" value="Thiol_disulfide_DsbA"/>
</dbReference>
<dbReference type="GO" id="GO:0016491">
    <property type="term" value="F:oxidoreductase activity"/>
    <property type="evidence" value="ECO:0007669"/>
    <property type="project" value="InterPro"/>
</dbReference>
<evidence type="ECO:0000256" key="3">
    <source>
        <dbReference type="ARBA" id="ARBA00013831"/>
    </source>
</evidence>
<dbReference type="RefSeq" id="WP_088482617.1">
    <property type="nucleotide sequence ID" value="NZ_NISI01000002.1"/>
</dbReference>
<keyword evidence="6" id="KW-1015">Disulfide bond</keyword>
<evidence type="ECO:0000256" key="7">
    <source>
        <dbReference type="ARBA" id="ARBA00023284"/>
    </source>
</evidence>
<proteinExistence type="inferred from homology"/>
<feature type="signal peptide" evidence="8">
    <location>
        <begin position="1"/>
        <end position="21"/>
    </location>
</feature>
<evidence type="ECO:0000256" key="4">
    <source>
        <dbReference type="ARBA" id="ARBA00022729"/>
    </source>
</evidence>
<evidence type="ECO:0000313" key="11">
    <source>
        <dbReference type="Proteomes" id="UP000197446"/>
    </source>
</evidence>
<evidence type="ECO:0000256" key="1">
    <source>
        <dbReference type="ARBA" id="ARBA00004418"/>
    </source>
</evidence>
<dbReference type="InterPro" id="IPR023205">
    <property type="entry name" value="DsbA/DsbL"/>
</dbReference>
<reference evidence="10 11" key="1">
    <citation type="journal article" date="2007" name="Int. J. Syst. Evol. Microbiol.">
        <title>Description of Pelomonas aquatica sp. nov. and Pelomonas puraquae sp. nov., isolated from industrial and haemodialysis water.</title>
        <authorList>
            <person name="Gomila M."/>
            <person name="Bowien B."/>
            <person name="Falsen E."/>
            <person name="Moore E.R."/>
            <person name="Lalucat J."/>
        </authorList>
    </citation>
    <scope>NUCLEOTIDE SEQUENCE [LARGE SCALE GENOMIC DNA]</scope>
    <source>
        <strain evidence="10 11">CCUG 52769</strain>
    </source>
</reference>
<comment type="similarity">
    <text evidence="2">Belongs to the thioredoxin family. DsbA subfamily.</text>
</comment>
<keyword evidence="4 8" id="KW-0732">Signal</keyword>
<accession>A0A254N9R9</accession>
<evidence type="ECO:0000256" key="8">
    <source>
        <dbReference type="SAM" id="SignalP"/>
    </source>
</evidence>
<organism evidence="10 11">
    <name type="scientific">Roseateles puraquae</name>
    <dbReference type="NCBI Taxonomy" id="431059"/>
    <lineage>
        <taxon>Bacteria</taxon>
        <taxon>Pseudomonadati</taxon>
        <taxon>Pseudomonadota</taxon>
        <taxon>Betaproteobacteria</taxon>
        <taxon>Burkholderiales</taxon>
        <taxon>Sphaerotilaceae</taxon>
        <taxon>Roseateles</taxon>
    </lineage>
</organism>
<dbReference type="OrthoDB" id="9784896at2"/>
<evidence type="ECO:0000259" key="9">
    <source>
        <dbReference type="PROSITE" id="PS51352"/>
    </source>
</evidence>
<dbReference type="EMBL" id="NISI01000002">
    <property type="protein sequence ID" value="OWR04480.1"/>
    <property type="molecule type" value="Genomic_DNA"/>
</dbReference>
<dbReference type="CDD" id="cd03019">
    <property type="entry name" value="DsbA_DsbA"/>
    <property type="match status" value="1"/>
</dbReference>
<evidence type="ECO:0000256" key="6">
    <source>
        <dbReference type="ARBA" id="ARBA00023157"/>
    </source>
</evidence>
<dbReference type="SUPFAM" id="SSF52833">
    <property type="entry name" value="Thioredoxin-like"/>
    <property type="match status" value="1"/>
</dbReference>
<dbReference type="PROSITE" id="PS51352">
    <property type="entry name" value="THIOREDOXIN_2"/>
    <property type="match status" value="1"/>
</dbReference>
<dbReference type="PANTHER" id="PTHR35891:SF3">
    <property type="entry name" value="THIOL:DISULFIDE INTERCHANGE PROTEIN DSBL"/>
    <property type="match status" value="1"/>
</dbReference>
<evidence type="ECO:0000313" key="10">
    <source>
        <dbReference type="EMBL" id="OWR04480.1"/>
    </source>
</evidence>
<dbReference type="InterPro" id="IPR013766">
    <property type="entry name" value="Thioredoxin_domain"/>
</dbReference>
<dbReference type="Pfam" id="PF01323">
    <property type="entry name" value="DSBA"/>
    <property type="match status" value="1"/>
</dbReference>
<protein>
    <recommendedName>
        <fullName evidence="3">Thiol:disulfide interchange protein DsbA</fullName>
    </recommendedName>
</protein>
<evidence type="ECO:0000256" key="2">
    <source>
        <dbReference type="ARBA" id="ARBA00005791"/>
    </source>
</evidence>
<name>A0A254N9R9_9BURK</name>
<dbReference type="InterPro" id="IPR001853">
    <property type="entry name" value="DSBA-like_thioredoxin_dom"/>
</dbReference>
<comment type="caution">
    <text evidence="10">The sequence shown here is derived from an EMBL/GenBank/DDBJ whole genome shotgun (WGS) entry which is preliminary data.</text>
</comment>
<dbReference type="Proteomes" id="UP000197446">
    <property type="component" value="Unassembled WGS sequence"/>
</dbReference>
<dbReference type="AlphaFoldDB" id="A0A254N9R9"/>
<sequence>MKRRHATAALIAAGLSPLARAQGGPVEGRHYARLGQTLPTAAGKIEVVEFFFYLCPHCNAFDPLLEAWVHQLPADVSFRRVPVGMTLVQKLHQRMFYALESMGALTPQVHAGIFNAFHRAGVQANDEDAIVTLVGKLGVDTAKFKAAFNAFGVQAKVNQGLKLAEVAGVDGVPALVVAGRWRTGPGMAGTPGQSEAAQGQQALAVASFLIQQARSGKTS</sequence>
<gene>
    <name evidence="10" type="ORF">CDO81_07795</name>
</gene>
<keyword evidence="7" id="KW-0676">Redox-active center</keyword>
<comment type="subcellular location">
    <subcellularLocation>
        <location evidence="1">Periplasm</location>
    </subcellularLocation>
</comment>
<dbReference type="InterPro" id="IPR036249">
    <property type="entry name" value="Thioredoxin-like_sf"/>
</dbReference>
<dbReference type="GO" id="GO:0042597">
    <property type="term" value="C:periplasmic space"/>
    <property type="evidence" value="ECO:0007669"/>
    <property type="project" value="UniProtKB-SubCell"/>
</dbReference>
<feature type="chain" id="PRO_5012987834" description="Thiol:disulfide interchange protein DsbA" evidence="8">
    <location>
        <begin position="22"/>
        <end position="219"/>
    </location>
</feature>